<dbReference type="Proteomes" id="UP000324897">
    <property type="component" value="Unassembled WGS sequence"/>
</dbReference>
<name>A0A5J9W626_9POAL</name>
<dbReference type="AlphaFoldDB" id="A0A5J9W626"/>
<organism evidence="2 3">
    <name type="scientific">Eragrostis curvula</name>
    <name type="common">weeping love grass</name>
    <dbReference type="NCBI Taxonomy" id="38414"/>
    <lineage>
        <taxon>Eukaryota</taxon>
        <taxon>Viridiplantae</taxon>
        <taxon>Streptophyta</taxon>
        <taxon>Embryophyta</taxon>
        <taxon>Tracheophyta</taxon>
        <taxon>Spermatophyta</taxon>
        <taxon>Magnoliopsida</taxon>
        <taxon>Liliopsida</taxon>
        <taxon>Poales</taxon>
        <taxon>Poaceae</taxon>
        <taxon>PACMAD clade</taxon>
        <taxon>Chloridoideae</taxon>
        <taxon>Eragrostideae</taxon>
        <taxon>Eragrostidinae</taxon>
        <taxon>Eragrostis</taxon>
    </lineage>
</organism>
<evidence type="ECO:0000313" key="2">
    <source>
        <dbReference type="EMBL" id="TVU43405.1"/>
    </source>
</evidence>
<gene>
    <name evidence="2" type="ORF">EJB05_09873</name>
</gene>
<dbReference type="InterPro" id="IPR035513">
    <property type="entry name" value="Invertase/methylesterase_inhib"/>
</dbReference>
<proteinExistence type="predicted"/>
<dbReference type="EMBL" id="RWGY01000005">
    <property type="protein sequence ID" value="TVU43405.1"/>
    <property type="molecule type" value="Genomic_DNA"/>
</dbReference>
<protein>
    <recommendedName>
        <fullName evidence="4">Pectinesterase inhibitor domain-containing protein</fullName>
    </recommendedName>
</protein>
<dbReference type="PANTHER" id="PTHR34838">
    <property type="entry name" value="OS08G0142100 PROTEIN-RELATED"/>
    <property type="match status" value="1"/>
</dbReference>
<sequence length="188" mass="20662">MKSAAAMTIVLVMMVSMATLFTAGDACDREPAMSWKEACLTLHADPQSEYQLCLDMLRNAPDTANVTVYALIITRLAKLKYEDTLVIMDQMLTNGTMFHGSGREDAENCKVRYGEAHSLMVNVADRLSRCDLTTRTKQDYHDAQVALGSCQSGLWAMSGELWVLWGMTSANFDLAIVAEAMGGLIFST</sequence>
<feature type="signal peptide" evidence="1">
    <location>
        <begin position="1"/>
        <end position="26"/>
    </location>
</feature>
<feature type="non-terminal residue" evidence="2">
    <location>
        <position position="1"/>
    </location>
</feature>
<feature type="chain" id="PRO_5023921050" description="Pectinesterase inhibitor domain-containing protein" evidence="1">
    <location>
        <begin position="27"/>
        <end position="188"/>
    </location>
</feature>
<comment type="caution">
    <text evidence="2">The sequence shown here is derived from an EMBL/GenBank/DDBJ whole genome shotgun (WGS) entry which is preliminary data.</text>
</comment>
<dbReference type="Gene3D" id="1.20.140.40">
    <property type="entry name" value="Invertase/pectin methylesterase inhibitor family protein"/>
    <property type="match status" value="1"/>
</dbReference>
<evidence type="ECO:0000256" key="1">
    <source>
        <dbReference type="SAM" id="SignalP"/>
    </source>
</evidence>
<evidence type="ECO:0008006" key="4">
    <source>
        <dbReference type="Google" id="ProtNLM"/>
    </source>
</evidence>
<dbReference type="OrthoDB" id="656874at2759"/>
<dbReference type="Gramene" id="TVU43405">
    <property type="protein sequence ID" value="TVU43405"/>
    <property type="gene ID" value="EJB05_09873"/>
</dbReference>
<reference evidence="2 3" key="1">
    <citation type="journal article" date="2019" name="Sci. Rep.">
        <title>A high-quality genome of Eragrostis curvula grass provides insights into Poaceae evolution and supports new strategies to enhance forage quality.</title>
        <authorList>
            <person name="Carballo J."/>
            <person name="Santos B.A.C.M."/>
            <person name="Zappacosta D."/>
            <person name="Garbus I."/>
            <person name="Selva J.P."/>
            <person name="Gallo C.A."/>
            <person name="Diaz A."/>
            <person name="Albertini E."/>
            <person name="Caccamo M."/>
            <person name="Echenique V."/>
        </authorList>
    </citation>
    <scope>NUCLEOTIDE SEQUENCE [LARGE SCALE GENOMIC DNA]</scope>
    <source>
        <strain evidence="3">cv. Victoria</strain>
        <tissue evidence="2">Leaf</tissue>
    </source>
</reference>
<dbReference type="SUPFAM" id="SSF101148">
    <property type="entry name" value="Plant invertase/pectin methylesterase inhibitor"/>
    <property type="match status" value="1"/>
</dbReference>
<keyword evidence="3" id="KW-1185">Reference proteome</keyword>
<evidence type="ECO:0000313" key="3">
    <source>
        <dbReference type="Proteomes" id="UP000324897"/>
    </source>
</evidence>
<dbReference type="PANTHER" id="PTHR34838:SF3">
    <property type="entry name" value="OS08G0142100 PROTEIN"/>
    <property type="match status" value="1"/>
</dbReference>
<keyword evidence="1" id="KW-0732">Signal</keyword>
<accession>A0A5J9W626</accession>